<dbReference type="RefSeq" id="WP_079979380.1">
    <property type="nucleotide sequence ID" value="NZ_CP031310.1"/>
</dbReference>
<evidence type="ECO:0000256" key="1">
    <source>
        <dbReference type="ARBA" id="ARBA00022729"/>
    </source>
</evidence>
<name>A0A4D6HJ82_9EURY</name>
<dbReference type="SMART" id="SM00191">
    <property type="entry name" value="Int_alpha"/>
    <property type="match status" value="4"/>
</dbReference>
<dbReference type="OrthoDB" id="242361at2157"/>
<keyword evidence="1" id="KW-0732">Signal</keyword>
<evidence type="ECO:0000256" key="2">
    <source>
        <dbReference type="ARBA" id="ARBA00022737"/>
    </source>
</evidence>
<protein>
    <recommendedName>
        <fullName evidence="7">PKD domain-containing protein</fullName>
    </recommendedName>
</protein>
<keyword evidence="2" id="KW-0677">Repeat</keyword>
<feature type="region of interest" description="Disordered" evidence="4">
    <location>
        <begin position="22"/>
        <end position="54"/>
    </location>
</feature>
<evidence type="ECO:0000313" key="5">
    <source>
        <dbReference type="EMBL" id="QCC52767.1"/>
    </source>
</evidence>
<accession>A0A4D6HJ82</accession>
<evidence type="ECO:0000256" key="3">
    <source>
        <dbReference type="ARBA" id="ARBA00023180"/>
    </source>
</evidence>
<dbReference type="EMBL" id="CP031310">
    <property type="protein sequence ID" value="QCC52767.1"/>
    <property type="molecule type" value="Genomic_DNA"/>
</dbReference>
<dbReference type="PANTHER" id="PTHR36220:SF1">
    <property type="entry name" value="GAMMA TUBULIN COMPLEX COMPONENT C-TERMINAL DOMAIN-CONTAINING PROTEIN"/>
    <property type="match status" value="1"/>
</dbReference>
<dbReference type="InterPro" id="IPR011043">
    <property type="entry name" value="Gal_Oxase/kelch_b-propeller"/>
</dbReference>
<dbReference type="PANTHER" id="PTHR36220">
    <property type="entry name" value="UNNAMED PRODUCT"/>
    <property type="match status" value="1"/>
</dbReference>
<evidence type="ECO:0008006" key="7">
    <source>
        <dbReference type="Google" id="ProtNLM"/>
    </source>
</evidence>
<dbReference type="GeneID" id="39849529"/>
<dbReference type="STRING" id="1457250.GCA_000755225_02217"/>
<dbReference type="AlphaFoldDB" id="A0A4D6HJ82"/>
<keyword evidence="3" id="KW-0325">Glycoprotein</keyword>
<evidence type="ECO:0000313" key="6">
    <source>
        <dbReference type="Proteomes" id="UP000296706"/>
    </source>
</evidence>
<proteinExistence type="predicted"/>
<keyword evidence="6" id="KW-1185">Reference proteome</keyword>
<dbReference type="PROSITE" id="PS51470">
    <property type="entry name" value="FG_GAP"/>
    <property type="match status" value="1"/>
</dbReference>
<dbReference type="InterPro" id="IPR028994">
    <property type="entry name" value="Integrin_alpha_N"/>
</dbReference>
<dbReference type="KEGG" id="hsn:DV733_16680"/>
<dbReference type="InterPro" id="IPR013517">
    <property type="entry name" value="FG-GAP"/>
</dbReference>
<dbReference type="Pfam" id="PF14312">
    <property type="entry name" value="FG-GAP_2"/>
    <property type="match status" value="4"/>
</dbReference>
<gene>
    <name evidence="5" type="ORF">DV733_16680</name>
</gene>
<organism evidence="5 6">
    <name type="scientific">Halapricum salinum</name>
    <dbReference type="NCBI Taxonomy" id="1457250"/>
    <lineage>
        <taxon>Archaea</taxon>
        <taxon>Methanobacteriati</taxon>
        <taxon>Methanobacteriota</taxon>
        <taxon>Stenosarchaea group</taxon>
        <taxon>Halobacteria</taxon>
        <taxon>Halobacteriales</taxon>
        <taxon>Haloarculaceae</taxon>
        <taxon>Halapricum</taxon>
    </lineage>
</organism>
<feature type="region of interest" description="Disordered" evidence="4">
    <location>
        <begin position="402"/>
        <end position="426"/>
    </location>
</feature>
<feature type="compositionally biased region" description="Polar residues" evidence="4">
    <location>
        <begin position="38"/>
        <end position="54"/>
    </location>
</feature>
<evidence type="ECO:0000256" key="4">
    <source>
        <dbReference type="SAM" id="MobiDB-lite"/>
    </source>
</evidence>
<dbReference type="Proteomes" id="UP000296706">
    <property type="component" value="Chromosome"/>
</dbReference>
<dbReference type="PROSITE" id="PS51257">
    <property type="entry name" value="PROKAR_LIPOPROTEIN"/>
    <property type="match status" value="1"/>
</dbReference>
<dbReference type="SUPFAM" id="SSF50965">
    <property type="entry name" value="Galactose oxidase, central domain"/>
    <property type="match status" value="1"/>
</dbReference>
<dbReference type="InterPro" id="IPR013519">
    <property type="entry name" value="Int_alpha_beta-p"/>
</dbReference>
<sequence>MNENRRRFLTLVGASSVGWLAGCGGDDVGEDESPNPPQQITTLTPGAESGTQDFGESVALSSDSSTIVVSDSRREYDTGAAYVFERSGDDWRSQQRLIPADAERGSNVAESLAISDDGRTVVVGAPSIGGADETPTERNGSAYVFERSDGRWDRQAKLTAEADSEDLFGISTAISGDSSTLLIADPGRNADAGVAYVFEQSNESWNRRATLTADDGDDQDRFGTGLSISEDGSTIVIGAPGVESPDVTGTGAAYVFGKIDREWSQQTKLVADENSVGRHGSAVAISSDGRTVIVGADHVGDSREGIAGFVSVFEQSDEEWNQTATFAPEADGNGSIGSLTVSDDGGTIALGAPDGSPGETSGSAFLFEQSEREWRQQATVTPQDSDTQTIFGWSVAVSGDGTTTLVGAPNGSPPERGGSGEVYVFQ</sequence>
<dbReference type="SUPFAM" id="SSF69304">
    <property type="entry name" value="Tricorn protease N-terminal domain"/>
    <property type="match status" value="1"/>
</dbReference>
<reference evidence="5 6" key="1">
    <citation type="journal article" date="2019" name="Nat. Commun.">
        <title>A new type of DNA phosphorothioation-based antiviral system in archaea.</title>
        <authorList>
            <person name="Xiong L."/>
            <person name="Liu S."/>
            <person name="Chen S."/>
            <person name="Xiao Y."/>
            <person name="Zhu B."/>
            <person name="Gao Y."/>
            <person name="Zhang Y."/>
            <person name="Chen B."/>
            <person name="Luo J."/>
            <person name="Deng Z."/>
            <person name="Chen X."/>
            <person name="Wang L."/>
            <person name="Chen S."/>
        </authorList>
    </citation>
    <scope>NUCLEOTIDE SEQUENCE [LARGE SCALE GENOMIC DNA]</scope>
    <source>
        <strain evidence="5 6">CBA1105</strain>
    </source>
</reference>
<dbReference type="Gene3D" id="2.130.10.130">
    <property type="entry name" value="Integrin alpha, N-terminal"/>
    <property type="match status" value="3"/>
</dbReference>